<proteinExistence type="predicted"/>
<dbReference type="AlphaFoldDB" id="A0A7T7XP83"/>
<dbReference type="KEGG" id="bhc:JFL75_03095"/>
<reference evidence="1" key="1">
    <citation type="submission" date="2021-01" db="EMBL/GenBank/DDBJ databases">
        <title>Description of Breznakiella homolactica.</title>
        <authorList>
            <person name="Song Y."/>
            <person name="Brune A."/>
        </authorList>
    </citation>
    <scope>NUCLEOTIDE SEQUENCE</scope>
    <source>
        <strain evidence="1">RmG30</strain>
    </source>
</reference>
<keyword evidence="2" id="KW-1185">Reference proteome</keyword>
<dbReference type="RefSeq" id="WP_215627216.1">
    <property type="nucleotide sequence ID" value="NZ_CP067089.2"/>
</dbReference>
<dbReference type="EMBL" id="CP067089">
    <property type="protein sequence ID" value="QQO09912.1"/>
    <property type="molecule type" value="Genomic_DNA"/>
</dbReference>
<dbReference type="Proteomes" id="UP000595917">
    <property type="component" value="Chromosome"/>
</dbReference>
<name>A0A7T7XP83_9SPIR</name>
<evidence type="ECO:0000313" key="1">
    <source>
        <dbReference type="EMBL" id="QQO09912.1"/>
    </source>
</evidence>
<protein>
    <submittedName>
        <fullName evidence="1">Uncharacterized protein</fullName>
    </submittedName>
</protein>
<gene>
    <name evidence="1" type="ORF">JFL75_03095</name>
</gene>
<evidence type="ECO:0000313" key="2">
    <source>
        <dbReference type="Proteomes" id="UP000595917"/>
    </source>
</evidence>
<organism evidence="1 2">
    <name type="scientific">Breznakiella homolactica</name>
    <dbReference type="NCBI Taxonomy" id="2798577"/>
    <lineage>
        <taxon>Bacteria</taxon>
        <taxon>Pseudomonadati</taxon>
        <taxon>Spirochaetota</taxon>
        <taxon>Spirochaetia</taxon>
        <taxon>Spirochaetales</taxon>
        <taxon>Breznakiellaceae</taxon>
        <taxon>Breznakiella</taxon>
    </lineage>
</organism>
<sequence length="150" mass="17054">MEKVLELRPHHILDMVRNIGNERPRVPHEYGHLVHTITDIIEEDTTRECRLVVRNDAVCGPCRMLRPDGSCADVLPQLETPVSKQAYNDGLDRKLLNYFGIEEETVMTIGDFLLLVKNRLDETAALCVHPKEDIGSRKNGLIRGMRKLGV</sequence>
<accession>A0A7T7XP83</accession>